<organism evidence="1 2">
    <name type="scientific">Camellia lanceoleosa</name>
    <dbReference type="NCBI Taxonomy" id="1840588"/>
    <lineage>
        <taxon>Eukaryota</taxon>
        <taxon>Viridiplantae</taxon>
        <taxon>Streptophyta</taxon>
        <taxon>Embryophyta</taxon>
        <taxon>Tracheophyta</taxon>
        <taxon>Spermatophyta</taxon>
        <taxon>Magnoliopsida</taxon>
        <taxon>eudicotyledons</taxon>
        <taxon>Gunneridae</taxon>
        <taxon>Pentapetalae</taxon>
        <taxon>asterids</taxon>
        <taxon>Ericales</taxon>
        <taxon>Theaceae</taxon>
        <taxon>Camellia</taxon>
    </lineage>
</organism>
<keyword evidence="2" id="KW-1185">Reference proteome</keyword>
<name>A0ACC0H3W6_9ERIC</name>
<comment type="caution">
    <text evidence="1">The sequence shown here is derived from an EMBL/GenBank/DDBJ whole genome shotgun (WGS) entry which is preliminary data.</text>
</comment>
<gene>
    <name evidence="1" type="ORF">LOK49_LG07G02037</name>
</gene>
<evidence type="ECO:0000313" key="2">
    <source>
        <dbReference type="Proteomes" id="UP001060215"/>
    </source>
</evidence>
<evidence type="ECO:0000313" key="1">
    <source>
        <dbReference type="EMBL" id="KAI8007674.1"/>
    </source>
</evidence>
<sequence>MEDSDGATPTPPATTPPPSSMPVREDCWSNDATYTLVEAWGDRYLDLNRGNLRQKHWQDVAEAVNAVHGHVKKARRTDVQCKNRIDTLKKRYKIEKARVSDSNSGGYTSQWPFFSRLDSLIGSSYKPSPAAATHRKTPPALPPSPSLVPVGPRSKRPAAIMPPAVVDDSFFRRNFSAIAAAAAAAAEAESEKSRSRSSGGGTRRRDGDRNGTEGYRQLAEAIESLGEIYERVEESKQRQMIKLEKQRMQFAKDLEIQRMKLFMDSQIQIEKMKRARRTSEADSYL</sequence>
<reference evidence="1 2" key="1">
    <citation type="journal article" date="2022" name="Plant J.">
        <title>Chromosome-level genome of Camellia lanceoleosa provides a valuable resource for understanding genome evolution and self-incompatibility.</title>
        <authorList>
            <person name="Gong W."/>
            <person name="Xiao S."/>
            <person name="Wang L."/>
            <person name="Liao Z."/>
            <person name="Chang Y."/>
            <person name="Mo W."/>
            <person name="Hu G."/>
            <person name="Li W."/>
            <person name="Zhao G."/>
            <person name="Zhu H."/>
            <person name="Hu X."/>
            <person name="Ji K."/>
            <person name="Xiang X."/>
            <person name="Song Q."/>
            <person name="Yuan D."/>
            <person name="Jin S."/>
            <person name="Zhang L."/>
        </authorList>
    </citation>
    <scope>NUCLEOTIDE SEQUENCE [LARGE SCALE GENOMIC DNA]</scope>
    <source>
        <strain evidence="1">SQ_2022a</strain>
    </source>
</reference>
<dbReference type="EMBL" id="CM045764">
    <property type="protein sequence ID" value="KAI8007674.1"/>
    <property type="molecule type" value="Genomic_DNA"/>
</dbReference>
<proteinExistence type="predicted"/>
<protein>
    <submittedName>
        <fullName evidence="1">Trihelix transcription factor ASIL2</fullName>
    </submittedName>
</protein>
<accession>A0ACC0H3W6</accession>
<dbReference type="Proteomes" id="UP001060215">
    <property type="component" value="Chromosome 7"/>
</dbReference>